<keyword evidence="2" id="KW-1185">Reference proteome</keyword>
<protein>
    <submittedName>
        <fullName evidence="1">Uncharacterized protein</fullName>
    </submittedName>
</protein>
<dbReference type="KEGG" id="bsen:DP114_33525"/>
<reference evidence="1 2" key="1">
    <citation type="submission" date="2018-06" db="EMBL/GenBank/DDBJ databases">
        <title>Comparative genomics of Brasilonema spp. strains.</title>
        <authorList>
            <person name="Alvarenga D.O."/>
            <person name="Fiore M.F."/>
            <person name="Varani A.M."/>
        </authorList>
    </citation>
    <scope>NUCLEOTIDE SEQUENCE [LARGE SCALE GENOMIC DNA]</scope>
    <source>
        <strain evidence="1 2">CENA114</strain>
        <plasmid evidence="2">pboct1</plasmid>
    </source>
</reference>
<evidence type="ECO:0000313" key="1">
    <source>
        <dbReference type="EMBL" id="QDL12672.1"/>
    </source>
</evidence>
<dbReference type="AlphaFoldDB" id="A0A856MQ39"/>
<proteinExistence type="predicted"/>
<dbReference type="Proteomes" id="UP000503129">
    <property type="component" value="Plasmid pBOCT1"/>
</dbReference>
<gene>
    <name evidence="1" type="ORF">DP114_33525</name>
</gene>
<sequence>MQFHFQVFGIWVSNASGNCFKPAIQFKDGGCLVRTNNWLETKICRRTDGSWYWNSEHIARYLGKYIEGDEKRGYPDSWEYEGWLGYHYYV</sequence>
<organism evidence="1 2">
    <name type="scientific">Brasilonema sennae CENA114</name>
    <dbReference type="NCBI Taxonomy" id="415709"/>
    <lineage>
        <taxon>Bacteria</taxon>
        <taxon>Bacillati</taxon>
        <taxon>Cyanobacteriota</taxon>
        <taxon>Cyanophyceae</taxon>
        <taxon>Nostocales</taxon>
        <taxon>Scytonemataceae</taxon>
        <taxon>Brasilonema</taxon>
        <taxon>Bromeliae group (in: Brasilonema)</taxon>
    </lineage>
</organism>
<geneLocation type="plasmid" evidence="2">
    <name>pboct1</name>
</geneLocation>
<name>A0A856MQ39_9CYAN</name>
<keyword evidence="1" id="KW-0614">Plasmid</keyword>
<evidence type="ECO:0000313" key="2">
    <source>
        <dbReference type="Proteomes" id="UP000503129"/>
    </source>
</evidence>
<dbReference type="EMBL" id="CP030119">
    <property type="protein sequence ID" value="QDL12672.1"/>
    <property type="molecule type" value="Genomic_DNA"/>
</dbReference>
<accession>A0A856MQ39</accession>